<dbReference type="EMBL" id="DS989873">
    <property type="protein sequence ID" value="EDX71373.1"/>
    <property type="molecule type" value="Genomic_DNA"/>
</dbReference>
<proteinExistence type="predicted"/>
<keyword evidence="1" id="KW-0812">Transmembrane</keyword>
<evidence type="ECO:0000313" key="3">
    <source>
        <dbReference type="Proteomes" id="UP000003835"/>
    </source>
</evidence>
<keyword evidence="1" id="KW-1133">Transmembrane helix</keyword>
<sequence>MLERLVDNQLLLLLTGLEPKGRVDFLDRQIRIAMAWVGATADEPLLRSLAASALIDEDYHPLVAQLNQVVCLGGNYGFQVSLPEMKRLITVIRNPQQLSNQPPTLTPKIGRNITTLRYELAEELRTCHLPPTPGILLVVTGIKKPEALQEAGVWRSLSLLVEGESWQEFSPQPRFLPANFQEGIPSKNPLIWLMVLISILSYWLASLVKLLSSQKDA</sequence>
<keyword evidence="3" id="KW-1185">Reference proteome</keyword>
<dbReference type="STRING" id="118168.MC7420_1587"/>
<dbReference type="HOGENOM" id="CLU_1270490_0_0_3"/>
<dbReference type="Proteomes" id="UP000003835">
    <property type="component" value="Unassembled WGS sequence"/>
</dbReference>
<accession>B4W348</accession>
<name>B4W348_9CYAN</name>
<dbReference type="OrthoDB" id="496028at2"/>
<evidence type="ECO:0000256" key="1">
    <source>
        <dbReference type="SAM" id="Phobius"/>
    </source>
</evidence>
<protein>
    <submittedName>
        <fullName evidence="2">Uncharacterized protein</fullName>
    </submittedName>
</protein>
<evidence type="ECO:0000313" key="2">
    <source>
        <dbReference type="EMBL" id="EDX71373.1"/>
    </source>
</evidence>
<reference evidence="2 3" key="1">
    <citation type="submission" date="2008-07" db="EMBL/GenBank/DDBJ databases">
        <authorList>
            <person name="Tandeau de Marsac N."/>
            <person name="Ferriera S."/>
            <person name="Johnson J."/>
            <person name="Kravitz S."/>
            <person name="Beeson K."/>
            <person name="Sutton G."/>
            <person name="Rogers Y.-H."/>
            <person name="Friedman R."/>
            <person name="Frazier M."/>
            <person name="Venter J.C."/>
        </authorList>
    </citation>
    <scope>NUCLEOTIDE SEQUENCE [LARGE SCALE GENOMIC DNA]</scope>
    <source>
        <strain evidence="2 3">PCC 7420</strain>
    </source>
</reference>
<keyword evidence="1" id="KW-0472">Membrane</keyword>
<gene>
    <name evidence="2" type="ORF">MC7420_1587</name>
</gene>
<organism evidence="2 3">
    <name type="scientific">Coleofasciculus chthonoplastes PCC 7420</name>
    <dbReference type="NCBI Taxonomy" id="118168"/>
    <lineage>
        <taxon>Bacteria</taxon>
        <taxon>Bacillati</taxon>
        <taxon>Cyanobacteriota</taxon>
        <taxon>Cyanophyceae</taxon>
        <taxon>Coleofasciculales</taxon>
        <taxon>Coleofasciculaceae</taxon>
        <taxon>Coleofasciculus</taxon>
    </lineage>
</organism>
<feature type="transmembrane region" description="Helical" evidence="1">
    <location>
        <begin position="190"/>
        <end position="211"/>
    </location>
</feature>
<dbReference type="eggNOG" id="COG3105">
    <property type="taxonomic scope" value="Bacteria"/>
</dbReference>
<dbReference type="AlphaFoldDB" id="B4W348"/>